<dbReference type="InterPro" id="IPR019039">
    <property type="entry name" value="T4-Rnl1-like_N"/>
</dbReference>
<reference evidence="2" key="1">
    <citation type="submission" date="2020-04" db="EMBL/GenBank/DDBJ databases">
        <authorList>
            <person name="Chiriac C."/>
            <person name="Salcher M."/>
            <person name="Ghai R."/>
            <person name="Kavagutti S V."/>
        </authorList>
    </citation>
    <scope>NUCLEOTIDE SEQUENCE</scope>
</reference>
<gene>
    <name evidence="3" type="ORF">UFOVP34_5</name>
    <name evidence="2" type="ORF">UFOVP51_15</name>
</gene>
<keyword evidence="2" id="KW-0436">Ligase</keyword>
<dbReference type="EMBL" id="LR796177">
    <property type="protein sequence ID" value="CAB4124093.1"/>
    <property type="molecule type" value="Genomic_DNA"/>
</dbReference>
<proteinExistence type="predicted"/>
<evidence type="ECO:0000313" key="3">
    <source>
        <dbReference type="EMBL" id="CAB4240731.1"/>
    </source>
</evidence>
<protein>
    <submittedName>
        <fullName evidence="2">RNA ligase A</fullName>
    </submittedName>
</protein>
<evidence type="ECO:0000259" key="1">
    <source>
        <dbReference type="Pfam" id="PF09511"/>
    </source>
</evidence>
<name>A0A6J5KSR9_9CAUD</name>
<evidence type="ECO:0000313" key="2">
    <source>
        <dbReference type="EMBL" id="CAB4124093.1"/>
    </source>
</evidence>
<dbReference type="GO" id="GO:0016874">
    <property type="term" value="F:ligase activity"/>
    <property type="evidence" value="ECO:0007669"/>
    <property type="project" value="UniProtKB-KW"/>
</dbReference>
<feature type="domain" description="T4 RNA ligase 1-like N-terminal" evidence="1">
    <location>
        <begin position="55"/>
        <end position="243"/>
    </location>
</feature>
<dbReference type="Pfam" id="PF09511">
    <property type="entry name" value="RNA_lig_T4_1"/>
    <property type="match status" value="1"/>
</dbReference>
<organism evidence="2">
    <name type="scientific">uncultured Caudovirales phage</name>
    <dbReference type="NCBI Taxonomy" id="2100421"/>
    <lineage>
        <taxon>Viruses</taxon>
        <taxon>Duplodnaviria</taxon>
        <taxon>Heunggongvirae</taxon>
        <taxon>Uroviricota</taxon>
        <taxon>Caudoviricetes</taxon>
        <taxon>Peduoviridae</taxon>
        <taxon>Maltschvirus</taxon>
        <taxon>Maltschvirus maltsch</taxon>
    </lineage>
</organism>
<sequence length="366" mass="43198">MQPQKIIEKLDFNLISQLIKDGYIKEHVHPSGDLSIFVYTRKTEFENAWTDEILQCRGLISDKEGNIVARPFAKFFNLEHWQNKFPLEITERFDLYDFELYEKLDGSLGILYFYNDEPFIATKGSFVSEQAVKANKMLKSIYKDSIPLLDKSLTYLFEIIYPENRIVVNYGDESSLTLLAVIETISGDELPIADYAYLGFPLVKKYNELKDINTIITLNEKNKEGFIIRFIYKNLRIKFKFDEYVKLHSIVSELTKKKVWEVIKNNSSFDKFIENIPDELFNWIKKTELSLKEEYKKIEDESKLELKKILAPYRKEIANAIQNNQYSHVMFSMLDNKDYSKLIWDKLEPKHEIPFIEGYTSPNIEE</sequence>
<accession>A0A6J5KSR9</accession>
<dbReference type="EMBL" id="LR797816">
    <property type="protein sequence ID" value="CAB4240731.1"/>
    <property type="molecule type" value="Genomic_DNA"/>
</dbReference>